<gene>
    <name evidence="2" type="ORF">PC113_g2986</name>
    <name evidence="3" type="ORF">PC115_g17606</name>
    <name evidence="4" type="ORF">PC117_g19364</name>
    <name evidence="5" type="ORF">PC118_g17828</name>
</gene>
<dbReference type="EMBL" id="RCML01000837">
    <property type="protein sequence ID" value="KAG2968754.1"/>
    <property type="molecule type" value="Genomic_DNA"/>
</dbReference>
<feature type="compositionally biased region" description="Low complexity" evidence="1">
    <location>
        <begin position="21"/>
        <end position="41"/>
    </location>
</feature>
<feature type="region of interest" description="Disordered" evidence="1">
    <location>
        <begin position="1"/>
        <end position="41"/>
    </location>
</feature>
<dbReference type="Proteomes" id="UP000736787">
    <property type="component" value="Unassembled WGS sequence"/>
</dbReference>
<reference evidence="5" key="1">
    <citation type="submission" date="2018-10" db="EMBL/GenBank/DDBJ databases">
        <title>Effector identification in a new, highly contiguous assembly of the strawberry crown rot pathogen Phytophthora cactorum.</title>
        <authorList>
            <person name="Armitage A.D."/>
            <person name="Nellist C.F."/>
            <person name="Bates H."/>
            <person name="Vickerstaff R.J."/>
            <person name="Harrison R.J."/>
        </authorList>
    </citation>
    <scope>NUCLEOTIDE SEQUENCE</scope>
    <source>
        <strain evidence="2">15-7</strain>
        <strain evidence="3">4032</strain>
        <strain evidence="4">4040</strain>
        <strain evidence="5">P415</strain>
    </source>
</reference>
<dbReference type="EMBL" id="RCMK01000837">
    <property type="protein sequence ID" value="KAG2910621.1"/>
    <property type="molecule type" value="Genomic_DNA"/>
</dbReference>
<organism evidence="5 6">
    <name type="scientific">Phytophthora cactorum</name>
    <dbReference type="NCBI Taxonomy" id="29920"/>
    <lineage>
        <taxon>Eukaryota</taxon>
        <taxon>Sar</taxon>
        <taxon>Stramenopiles</taxon>
        <taxon>Oomycota</taxon>
        <taxon>Peronosporomycetes</taxon>
        <taxon>Peronosporales</taxon>
        <taxon>Peronosporaceae</taxon>
        <taxon>Phytophthora</taxon>
    </lineage>
</organism>
<dbReference type="EMBL" id="RCMG01000043">
    <property type="protein sequence ID" value="KAG2866224.1"/>
    <property type="molecule type" value="Genomic_DNA"/>
</dbReference>
<protein>
    <submittedName>
        <fullName evidence="5">Uncharacterized protein</fullName>
    </submittedName>
</protein>
<name>A0A8T1F5Q7_9STRA</name>
<dbReference type="EMBL" id="RCMI01000848">
    <property type="protein sequence ID" value="KAG2896093.1"/>
    <property type="molecule type" value="Genomic_DNA"/>
</dbReference>
<comment type="caution">
    <text evidence="5">The sequence shown here is derived from an EMBL/GenBank/DDBJ whole genome shotgun (WGS) entry which is preliminary data.</text>
</comment>
<dbReference type="Proteomes" id="UP000735874">
    <property type="component" value="Unassembled WGS sequence"/>
</dbReference>
<dbReference type="AlphaFoldDB" id="A0A8T1F5Q7"/>
<evidence type="ECO:0000313" key="2">
    <source>
        <dbReference type="EMBL" id="KAG2866224.1"/>
    </source>
</evidence>
<sequence>MPQSRELANKKNDHKDRQSRGPMGSAAGPKKGASAAEIAIE</sequence>
<dbReference type="Proteomes" id="UP000774804">
    <property type="component" value="Unassembled WGS sequence"/>
</dbReference>
<proteinExistence type="predicted"/>
<evidence type="ECO:0000313" key="3">
    <source>
        <dbReference type="EMBL" id="KAG2896093.1"/>
    </source>
</evidence>
<accession>A0A8T1F5Q7</accession>
<dbReference type="Proteomes" id="UP000697107">
    <property type="component" value="Unassembled WGS sequence"/>
</dbReference>
<feature type="compositionally biased region" description="Basic and acidic residues" evidence="1">
    <location>
        <begin position="7"/>
        <end position="19"/>
    </location>
</feature>
<evidence type="ECO:0000313" key="5">
    <source>
        <dbReference type="EMBL" id="KAG2968754.1"/>
    </source>
</evidence>
<evidence type="ECO:0000256" key="1">
    <source>
        <dbReference type="SAM" id="MobiDB-lite"/>
    </source>
</evidence>
<evidence type="ECO:0000313" key="4">
    <source>
        <dbReference type="EMBL" id="KAG2910621.1"/>
    </source>
</evidence>
<evidence type="ECO:0000313" key="6">
    <source>
        <dbReference type="Proteomes" id="UP000697107"/>
    </source>
</evidence>